<gene>
    <name evidence="1" type="ORF">FD24_GL000820</name>
</gene>
<evidence type="ECO:0000313" key="1">
    <source>
        <dbReference type="EMBL" id="KRK23843.1"/>
    </source>
</evidence>
<evidence type="ECO:0000313" key="2">
    <source>
        <dbReference type="Proteomes" id="UP000051020"/>
    </source>
</evidence>
<sequence length="53" mass="6266">MQLAFNNQLETKQIGRKTKFGFPSYLYTTRIIDHPGRLLIFDYLFSEPLAGWE</sequence>
<proteinExistence type="predicted"/>
<dbReference type="EMBL" id="AZCU01000013">
    <property type="protein sequence ID" value="KRK23843.1"/>
    <property type="molecule type" value="Genomic_DNA"/>
</dbReference>
<accession>A0A837R8E8</accession>
<dbReference type="AlphaFoldDB" id="A0A837R8E8"/>
<dbReference type="Proteomes" id="UP000051020">
    <property type="component" value="Unassembled WGS sequence"/>
</dbReference>
<organism evidence="1 2">
    <name type="scientific">Lactiplantibacillus pentosus DSM 20314</name>
    <dbReference type="NCBI Taxonomy" id="1423791"/>
    <lineage>
        <taxon>Bacteria</taxon>
        <taxon>Bacillati</taxon>
        <taxon>Bacillota</taxon>
        <taxon>Bacilli</taxon>
        <taxon>Lactobacillales</taxon>
        <taxon>Lactobacillaceae</taxon>
        <taxon>Lactiplantibacillus</taxon>
    </lineage>
</organism>
<comment type="caution">
    <text evidence="1">The sequence shown here is derived from an EMBL/GenBank/DDBJ whole genome shotgun (WGS) entry which is preliminary data.</text>
</comment>
<protein>
    <submittedName>
        <fullName evidence="1">Uncharacterized protein</fullName>
    </submittedName>
</protein>
<reference evidence="1 2" key="1">
    <citation type="journal article" date="2015" name="Genome Announc.">
        <title>Expanding the biotechnology potential of lactobacilli through comparative genomics of 213 strains and associated genera.</title>
        <authorList>
            <person name="Sun Z."/>
            <person name="Harris H.M."/>
            <person name="McCann A."/>
            <person name="Guo C."/>
            <person name="Argimon S."/>
            <person name="Zhang W."/>
            <person name="Yang X."/>
            <person name="Jeffery I.B."/>
            <person name="Cooney J.C."/>
            <person name="Kagawa T.F."/>
            <person name="Liu W."/>
            <person name="Song Y."/>
            <person name="Salvetti E."/>
            <person name="Wrobel A."/>
            <person name="Rasinkangas P."/>
            <person name="Parkhill J."/>
            <person name="Rea M.C."/>
            <person name="O'Sullivan O."/>
            <person name="Ritari J."/>
            <person name="Douillard F.P."/>
            <person name="Paul Ross R."/>
            <person name="Yang R."/>
            <person name="Briner A.E."/>
            <person name="Felis G.E."/>
            <person name="de Vos W.M."/>
            <person name="Barrangou R."/>
            <person name="Klaenhammer T.R."/>
            <person name="Caufield P.W."/>
            <person name="Cui Y."/>
            <person name="Zhang H."/>
            <person name="O'Toole P.W."/>
        </authorList>
    </citation>
    <scope>NUCLEOTIDE SEQUENCE [LARGE SCALE GENOMIC DNA]</scope>
    <source>
        <strain evidence="1 2">DSM 20314</strain>
    </source>
</reference>
<name>A0A837R8E8_LACPE</name>